<evidence type="ECO:0000256" key="3">
    <source>
        <dbReference type="ARBA" id="ARBA00022578"/>
    </source>
</evidence>
<keyword evidence="6" id="KW-0814">Transposable element</keyword>
<proteinExistence type="inferred from homology"/>
<dbReference type="Pfam" id="PF00872">
    <property type="entry name" value="Transposase_mut"/>
    <property type="match status" value="1"/>
</dbReference>
<gene>
    <name evidence="8" type="ORF">FHU38_000151</name>
</gene>
<sequence length="298" mass="31746">MSLTGPGGLLRQITKTVLEAALNAELDEHVGYEKGDRTGKDTTNERNGAGAKTVTTDIGEVRIKVPRDRDGSFTRQIVPKHARRIEGFDETIISLYGKGLTTGEIQKHLFEIYDADVSRDLISSITDKGLVSCGEFSEFLPAGHGGSELEKCEEVLGFAFVAEGQASVSGEPGDGALDHPAVLAQFLGGFDALAGDPHADAVRCDPAAQRGLVVGLVRVQFLRSAPPGAAAGFDRGDGHDQWFERARVVGVRGGDRDGERQPAAIGHHVDLRARLAPVDRTGTGQRSPFFGLFVLMCG</sequence>
<feature type="region of interest" description="Disordered" evidence="7">
    <location>
        <begin position="32"/>
        <end position="51"/>
    </location>
</feature>
<keyword evidence="4 6" id="KW-0238">DNA-binding</keyword>
<evidence type="ECO:0000256" key="6">
    <source>
        <dbReference type="RuleBase" id="RU365089"/>
    </source>
</evidence>
<evidence type="ECO:0000256" key="2">
    <source>
        <dbReference type="ARBA" id="ARBA00010961"/>
    </source>
</evidence>
<comment type="caution">
    <text evidence="8">The sequence shown here is derived from an EMBL/GenBank/DDBJ whole genome shotgun (WGS) entry which is preliminary data.</text>
</comment>
<dbReference type="PANTHER" id="PTHR33217">
    <property type="entry name" value="TRANSPOSASE FOR INSERTION SEQUENCE ELEMENT IS1081"/>
    <property type="match status" value="1"/>
</dbReference>
<evidence type="ECO:0000256" key="5">
    <source>
        <dbReference type="ARBA" id="ARBA00023172"/>
    </source>
</evidence>
<dbReference type="AlphaFoldDB" id="A0A7X5ZNL8"/>
<dbReference type="EMBL" id="JAAOYM010000001">
    <property type="protein sequence ID" value="NIJ09807.1"/>
    <property type="molecule type" value="Genomic_DNA"/>
</dbReference>
<keyword evidence="3 6" id="KW-0815">Transposition</keyword>
<accession>A0A7X5ZNL8</accession>
<evidence type="ECO:0000256" key="1">
    <source>
        <dbReference type="ARBA" id="ARBA00002190"/>
    </source>
</evidence>
<evidence type="ECO:0000256" key="7">
    <source>
        <dbReference type="SAM" id="MobiDB-lite"/>
    </source>
</evidence>
<organism evidence="8 9">
    <name type="scientific">Saccharomonospora amisosensis</name>
    <dbReference type="NCBI Taxonomy" id="1128677"/>
    <lineage>
        <taxon>Bacteria</taxon>
        <taxon>Bacillati</taxon>
        <taxon>Actinomycetota</taxon>
        <taxon>Actinomycetes</taxon>
        <taxon>Pseudonocardiales</taxon>
        <taxon>Pseudonocardiaceae</taxon>
        <taxon>Saccharomonospora</taxon>
    </lineage>
</organism>
<name>A0A7X5ZNL8_9PSEU</name>
<dbReference type="GO" id="GO:0003677">
    <property type="term" value="F:DNA binding"/>
    <property type="evidence" value="ECO:0007669"/>
    <property type="project" value="UniProtKB-UniRule"/>
</dbReference>
<dbReference type="InterPro" id="IPR001207">
    <property type="entry name" value="Transposase_mutator"/>
</dbReference>
<comment type="function">
    <text evidence="1 6">Required for the transposition of the insertion element.</text>
</comment>
<keyword evidence="5 6" id="KW-0233">DNA recombination</keyword>
<comment type="similarity">
    <text evidence="2 6">Belongs to the transposase mutator family.</text>
</comment>
<evidence type="ECO:0000256" key="4">
    <source>
        <dbReference type="ARBA" id="ARBA00023125"/>
    </source>
</evidence>
<evidence type="ECO:0000313" key="9">
    <source>
        <dbReference type="Proteomes" id="UP000545493"/>
    </source>
</evidence>
<reference evidence="8 9" key="1">
    <citation type="submission" date="2020-03" db="EMBL/GenBank/DDBJ databases">
        <title>Sequencing the genomes of 1000 actinobacteria strains.</title>
        <authorList>
            <person name="Klenk H.-P."/>
        </authorList>
    </citation>
    <scope>NUCLEOTIDE SEQUENCE [LARGE SCALE GENOMIC DNA]</scope>
    <source>
        <strain evidence="8 9">DSM 45685</strain>
    </source>
</reference>
<protein>
    <recommendedName>
        <fullName evidence="6">Mutator family transposase</fullName>
    </recommendedName>
</protein>
<evidence type="ECO:0000313" key="8">
    <source>
        <dbReference type="EMBL" id="NIJ09807.1"/>
    </source>
</evidence>
<dbReference type="GO" id="GO:0004803">
    <property type="term" value="F:transposase activity"/>
    <property type="evidence" value="ECO:0007669"/>
    <property type="project" value="UniProtKB-UniRule"/>
</dbReference>
<feature type="compositionally biased region" description="Basic and acidic residues" evidence="7">
    <location>
        <begin position="32"/>
        <end position="44"/>
    </location>
</feature>
<dbReference type="PANTHER" id="PTHR33217:SF8">
    <property type="entry name" value="MUTATOR FAMILY TRANSPOSASE"/>
    <property type="match status" value="1"/>
</dbReference>
<keyword evidence="9" id="KW-1185">Reference proteome</keyword>
<dbReference type="Proteomes" id="UP000545493">
    <property type="component" value="Unassembled WGS sequence"/>
</dbReference>
<dbReference type="GO" id="GO:0006313">
    <property type="term" value="P:DNA transposition"/>
    <property type="evidence" value="ECO:0007669"/>
    <property type="project" value="UniProtKB-UniRule"/>
</dbReference>